<dbReference type="EMBL" id="CP043732">
    <property type="protein sequence ID" value="QMU97681.1"/>
    <property type="molecule type" value="Genomic_DNA"/>
</dbReference>
<dbReference type="PANTHER" id="PTHR30237:SF2">
    <property type="entry name" value="MUREIN TETRAPEPTIDE CARBOXYPEPTIDASE"/>
    <property type="match status" value="1"/>
</dbReference>
<evidence type="ECO:0000256" key="3">
    <source>
        <dbReference type="ARBA" id="ARBA00022670"/>
    </source>
</evidence>
<dbReference type="GO" id="GO:0006508">
    <property type="term" value="P:proteolysis"/>
    <property type="evidence" value="ECO:0007669"/>
    <property type="project" value="UniProtKB-KW"/>
</dbReference>
<evidence type="ECO:0000256" key="1">
    <source>
        <dbReference type="ARBA" id="ARBA00010233"/>
    </source>
</evidence>
<dbReference type="InterPro" id="IPR027461">
    <property type="entry name" value="Carboxypeptidase_A_C_sf"/>
</dbReference>
<sequence>MNEMRDRSTALAPLGEGARCALISPSGPPVPGAVDEGEALLRSWGLEPVLGAHALDRHERASGYLAGSDADRAADLSRAWTDPSIEGIFCLRGGYGAIRLLDHLDTEALAAATPKPLYGSSDITALHEFWQQRLGVPTWFTPMIATRDLLDSPGNVTALHAAVMGERRWELASDDETATLVSGEARGEVTGGNLSLLAMSTGSHPSVVGRAEGRIVLLEEIHESPYRLDGLMQILLRSGYFDGAVGVGLGTWVDCGPLDEIRALMTELLTPLGIPVVWGLRFGHGPDVSSFPIGRGVTATLTADEQPALAFD</sequence>
<feature type="active site" description="Charge relay system" evidence="6">
    <location>
        <position position="284"/>
    </location>
</feature>
<keyword evidence="2 9" id="KW-0121">Carboxypeptidase</keyword>
<protein>
    <submittedName>
        <fullName evidence="9">LD-carboxypeptidase</fullName>
    </submittedName>
</protein>
<comment type="similarity">
    <text evidence="1">Belongs to the peptidase S66 family.</text>
</comment>
<organism evidence="9 10">
    <name type="scientific">Microbacterium esteraromaticum</name>
    <dbReference type="NCBI Taxonomy" id="57043"/>
    <lineage>
        <taxon>Bacteria</taxon>
        <taxon>Bacillati</taxon>
        <taxon>Actinomycetota</taxon>
        <taxon>Actinomycetes</taxon>
        <taxon>Micrococcales</taxon>
        <taxon>Microbacteriaceae</taxon>
        <taxon>Microbacterium</taxon>
    </lineage>
</organism>
<dbReference type="SUPFAM" id="SSF141986">
    <property type="entry name" value="LD-carboxypeptidase A C-terminal domain-like"/>
    <property type="match status" value="1"/>
</dbReference>
<dbReference type="SUPFAM" id="SSF52317">
    <property type="entry name" value="Class I glutamine amidotransferase-like"/>
    <property type="match status" value="1"/>
</dbReference>
<dbReference type="PANTHER" id="PTHR30237">
    <property type="entry name" value="MURAMOYLTETRAPEPTIDE CARBOXYPEPTIDASE"/>
    <property type="match status" value="1"/>
</dbReference>
<evidence type="ECO:0000256" key="2">
    <source>
        <dbReference type="ARBA" id="ARBA00022645"/>
    </source>
</evidence>
<name>A0A7D8ACD8_9MICO</name>
<feature type="domain" description="LD-carboxypeptidase N-terminal" evidence="7">
    <location>
        <begin position="21"/>
        <end position="139"/>
    </location>
</feature>
<feature type="active site" description="Nucleophile" evidence="6">
    <location>
        <position position="121"/>
    </location>
</feature>
<keyword evidence="4" id="KW-0378">Hydrolase</keyword>
<dbReference type="CDD" id="cd07025">
    <property type="entry name" value="Peptidase_S66"/>
    <property type="match status" value="1"/>
</dbReference>
<dbReference type="AlphaFoldDB" id="A0A7D8ACD8"/>
<dbReference type="Pfam" id="PF17676">
    <property type="entry name" value="Peptidase_S66C"/>
    <property type="match status" value="1"/>
</dbReference>
<dbReference type="InterPro" id="IPR029062">
    <property type="entry name" value="Class_I_gatase-like"/>
</dbReference>
<dbReference type="InterPro" id="IPR040449">
    <property type="entry name" value="Peptidase_S66_N"/>
</dbReference>
<proteinExistence type="inferred from homology"/>
<reference evidence="9 10" key="1">
    <citation type="journal article" date="2020" name="Front. Microbiol.">
        <title>Design of Bacterial Strain-Specific qPCR Assays Using NGS Data and Publicly Available Resources and Its Application to Track Biocontrol Strains.</title>
        <authorList>
            <person name="Hernandez I."/>
            <person name="Sant C."/>
            <person name="Martinez R."/>
            <person name="Fernandez C."/>
        </authorList>
    </citation>
    <scope>NUCLEOTIDE SEQUENCE [LARGE SCALE GENOMIC DNA]</scope>
    <source>
        <strain evidence="9 10">B24</strain>
    </source>
</reference>
<dbReference type="PIRSF" id="PIRSF028757">
    <property type="entry name" value="LD-carboxypeptidase"/>
    <property type="match status" value="1"/>
</dbReference>
<keyword evidence="5" id="KW-0720">Serine protease</keyword>
<dbReference type="RefSeq" id="WP_182252680.1">
    <property type="nucleotide sequence ID" value="NZ_CP043732.1"/>
</dbReference>
<evidence type="ECO:0000313" key="9">
    <source>
        <dbReference type="EMBL" id="QMU97681.1"/>
    </source>
</evidence>
<dbReference type="InterPro" id="IPR027478">
    <property type="entry name" value="LdcA_N"/>
</dbReference>
<dbReference type="GO" id="GO:0004180">
    <property type="term" value="F:carboxypeptidase activity"/>
    <property type="evidence" value="ECO:0007669"/>
    <property type="project" value="UniProtKB-KW"/>
</dbReference>
<dbReference type="Gene3D" id="3.40.50.10740">
    <property type="entry name" value="Class I glutamine amidotransferase-like"/>
    <property type="match status" value="1"/>
</dbReference>
<dbReference type="Pfam" id="PF02016">
    <property type="entry name" value="Peptidase_S66"/>
    <property type="match status" value="1"/>
</dbReference>
<keyword evidence="3" id="KW-0645">Protease</keyword>
<dbReference type="GO" id="GO:0008236">
    <property type="term" value="F:serine-type peptidase activity"/>
    <property type="evidence" value="ECO:0007669"/>
    <property type="project" value="UniProtKB-KW"/>
</dbReference>
<evidence type="ECO:0000256" key="4">
    <source>
        <dbReference type="ARBA" id="ARBA00022801"/>
    </source>
</evidence>
<feature type="domain" description="LD-carboxypeptidase C-terminal" evidence="8">
    <location>
        <begin position="186"/>
        <end position="297"/>
    </location>
</feature>
<evidence type="ECO:0000259" key="7">
    <source>
        <dbReference type="Pfam" id="PF02016"/>
    </source>
</evidence>
<gene>
    <name evidence="9" type="ORF">FVO59_10970</name>
</gene>
<dbReference type="InterPro" id="IPR003507">
    <property type="entry name" value="S66_fam"/>
</dbReference>
<dbReference type="Gene3D" id="3.50.30.60">
    <property type="entry name" value="LD-carboxypeptidase A C-terminal domain-like"/>
    <property type="match status" value="1"/>
</dbReference>
<dbReference type="Proteomes" id="UP000515708">
    <property type="component" value="Chromosome"/>
</dbReference>
<dbReference type="InterPro" id="IPR040921">
    <property type="entry name" value="Peptidase_S66C"/>
</dbReference>
<evidence type="ECO:0000256" key="5">
    <source>
        <dbReference type="ARBA" id="ARBA00022825"/>
    </source>
</evidence>
<feature type="active site" description="Charge relay system" evidence="6">
    <location>
        <position position="219"/>
    </location>
</feature>
<evidence type="ECO:0000256" key="6">
    <source>
        <dbReference type="PIRSR" id="PIRSR028757-1"/>
    </source>
</evidence>
<evidence type="ECO:0000313" key="10">
    <source>
        <dbReference type="Proteomes" id="UP000515708"/>
    </source>
</evidence>
<evidence type="ECO:0000259" key="8">
    <source>
        <dbReference type="Pfam" id="PF17676"/>
    </source>
</evidence>
<accession>A0A7D8ACD8</accession>